<keyword evidence="1" id="KW-0677">Repeat</keyword>
<dbReference type="SUPFAM" id="SSF49265">
    <property type="entry name" value="Fibronectin type III"/>
    <property type="match status" value="1"/>
</dbReference>
<evidence type="ECO:0000313" key="3">
    <source>
        <dbReference type="EMBL" id="MDR4249023.1"/>
    </source>
</evidence>
<evidence type="ECO:0000259" key="2">
    <source>
        <dbReference type="PROSITE" id="PS50853"/>
    </source>
</evidence>
<organism evidence="3 4">
    <name type="scientific">Bacillus pumilus</name>
    <name type="common">Bacillus mesentericus</name>
    <dbReference type="NCBI Taxonomy" id="1408"/>
    <lineage>
        <taxon>Bacteria</taxon>
        <taxon>Bacillati</taxon>
        <taxon>Bacillota</taxon>
        <taxon>Bacilli</taxon>
        <taxon>Bacillales</taxon>
        <taxon>Bacillaceae</taxon>
        <taxon>Bacillus</taxon>
    </lineage>
</organism>
<dbReference type="CDD" id="cd00063">
    <property type="entry name" value="FN3"/>
    <property type="match status" value="1"/>
</dbReference>
<name>A0AAE4B6V8_BACPU</name>
<dbReference type="PANTHER" id="PTHR46708:SF2">
    <property type="entry name" value="FIBRONECTIN TYPE-III DOMAIN-CONTAINING PROTEIN"/>
    <property type="match status" value="1"/>
</dbReference>
<comment type="caution">
    <text evidence="3">The sequence shown here is derived from an EMBL/GenBank/DDBJ whole genome shotgun (WGS) entry which is preliminary data.</text>
</comment>
<dbReference type="Pfam" id="PF25209">
    <property type="entry name" value="Phage_capsid_4"/>
    <property type="match status" value="1"/>
</dbReference>
<dbReference type="Gene3D" id="2.60.40.10">
    <property type="entry name" value="Immunoglobulins"/>
    <property type="match status" value="1"/>
</dbReference>
<dbReference type="InterPro" id="IPR003961">
    <property type="entry name" value="FN3_dom"/>
</dbReference>
<accession>A0AAE4B6V8</accession>
<dbReference type="InterPro" id="IPR050991">
    <property type="entry name" value="ECM_Regulatory_Proteins"/>
</dbReference>
<reference evidence="3" key="1">
    <citation type="submission" date="2019-07" db="EMBL/GenBank/DDBJ databases">
        <title>Phylogenomic Reclassification of ATCC Bacillus Strains and Various Taxa within the Genus Bacillus.</title>
        <authorList>
            <person name="Riojas M.A."/>
            <person name="Frank A.M."/>
            <person name="Fenn S.L."/>
            <person name="King S."/>
            <person name="Brower S."/>
            <person name="Hazbon M.H."/>
        </authorList>
    </citation>
    <scope>NUCLEOTIDE SEQUENCE</scope>
    <source>
        <strain evidence="3">ATCC 27142</strain>
    </source>
</reference>
<evidence type="ECO:0000313" key="4">
    <source>
        <dbReference type="Proteomes" id="UP001182042"/>
    </source>
</evidence>
<dbReference type="AlphaFoldDB" id="A0AAE4B6V8"/>
<dbReference type="EMBL" id="VKQA01000001">
    <property type="protein sequence ID" value="MDR4249023.1"/>
    <property type="molecule type" value="Genomic_DNA"/>
</dbReference>
<dbReference type="PANTHER" id="PTHR46708">
    <property type="entry name" value="TENASCIN"/>
    <property type="match status" value="1"/>
</dbReference>
<dbReference type="InterPro" id="IPR013783">
    <property type="entry name" value="Ig-like_fold"/>
</dbReference>
<dbReference type="Pfam" id="PF00041">
    <property type="entry name" value="fn3"/>
    <property type="match status" value="1"/>
</dbReference>
<dbReference type="PROSITE" id="PS50853">
    <property type="entry name" value="FN3"/>
    <property type="match status" value="1"/>
</dbReference>
<proteinExistence type="predicted"/>
<dbReference type="SUPFAM" id="SSF56563">
    <property type="entry name" value="Major capsid protein gp5"/>
    <property type="match status" value="1"/>
</dbReference>
<protein>
    <submittedName>
        <fullName evidence="3">N4-gp56 family major capsid protein</fullName>
    </submittedName>
</protein>
<evidence type="ECO:0000256" key="1">
    <source>
        <dbReference type="ARBA" id="ARBA00022737"/>
    </source>
</evidence>
<dbReference type="SMART" id="SM00060">
    <property type="entry name" value="FN3"/>
    <property type="match status" value="1"/>
</dbReference>
<dbReference type="InterPro" id="IPR036116">
    <property type="entry name" value="FN3_sf"/>
</dbReference>
<sequence length="356" mass="38671">MALTKLDNMIVPEVMADMISAKLDKAIRFAPFANVDKTLQGRPGDTITVPKWKYIGDAKDVAEGAEIDLDLLTSDSETFTIKKAGKGVEITDEAMLSGYGDPKGEAVNQLSLSISNKVDNDLLDALGQATLVYESKSASFDVDTLDEAIGIFNDEDPEDMLLFGTPKDIAALRKSASDSWTRNTDLGDRLLVSGVFGELLGAQIVRTKKLPEGTAYLVKRGALSLFLKRDIFVETDRNITKKTTVATADKHYGVYLYDESKAIKITLATTPNAPQNLQLENASENEITISWSPVEGATSYDVYRSGKKVTNTTETTHTSTELNPDVQYTFAVVTVSDAGESEKSENLVTRTTKSAG</sequence>
<dbReference type="Proteomes" id="UP001182042">
    <property type="component" value="Unassembled WGS sequence"/>
</dbReference>
<dbReference type="NCBIfam" id="TIGR04387">
    <property type="entry name" value="capsid_maj_N4"/>
    <property type="match status" value="1"/>
</dbReference>
<gene>
    <name evidence="3" type="ORF">FO508_01500</name>
</gene>
<feature type="domain" description="Fibronectin type-III" evidence="2">
    <location>
        <begin position="273"/>
        <end position="355"/>
    </location>
</feature>